<feature type="chain" id="PRO_5038526945" evidence="1">
    <location>
        <begin position="25"/>
        <end position="274"/>
    </location>
</feature>
<evidence type="ECO:0000256" key="1">
    <source>
        <dbReference type="SAM" id="SignalP"/>
    </source>
</evidence>
<organism evidence="2 3">
    <name type="scientific">Candidatus Barnesiella excrementipullorum</name>
    <dbReference type="NCBI Taxonomy" id="2838479"/>
    <lineage>
        <taxon>Bacteria</taxon>
        <taxon>Pseudomonadati</taxon>
        <taxon>Bacteroidota</taxon>
        <taxon>Bacteroidia</taxon>
        <taxon>Bacteroidales</taxon>
        <taxon>Barnesiellaceae</taxon>
        <taxon>Barnesiella</taxon>
    </lineage>
</organism>
<accession>A0A9D2APY0</accession>
<dbReference type="InterPro" id="IPR025634">
    <property type="entry name" value="DUF4292"/>
</dbReference>
<reference evidence="2" key="1">
    <citation type="journal article" date="2021" name="PeerJ">
        <title>Extensive microbial diversity within the chicken gut microbiome revealed by metagenomics and culture.</title>
        <authorList>
            <person name="Gilroy R."/>
            <person name="Ravi A."/>
            <person name="Getino M."/>
            <person name="Pursley I."/>
            <person name="Horton D.L."/>
            <person name="Alikhan N.F."/>
            <person name="Baker D."/>
            <person name="Gharbi K."/>
            <person name="Hall N."/>
            <person name="Watson M."/>
            <person name="Adriaenssens E.M."/>
            <person name="Foster-Nyarko E."/>
            <person name="Jarju S."/>
            <person name="Secka A."/>
            <person name="Antonio M."/>
            <person name="Oren A."/>
            <person name="Chaudhuri R.R."/>
            <person name="La Ragione R."/>
            <person name="Hildebrand F."/>
            <person name="Pallen M.J."/>
        </authorList>
    </citation>
    <scope>NUCLEOTIDE SEQUENCE</scope>
    <source>
        <strain evidence="2">ChiHjej12B11-16260</strain>
    </source>
</reference>
<gene>
    <name evidence="2" type="ORF">H9982_05265</name>
</gene>
<comment type="caution">
    <text evidence="2">The sequence shown here is derived from an EMBL/GenBank/DDBJ whole genome shotgun (WGS) entry which is preliminary data.</text>
</comment>
<dbReference type="AlphaFoldDB" id="A0A9D2APY0"/>
<feature type="signal peptide" evidence="1">
    <location>
        <begin position="1"/>
        <end position="24"/>
    </location>
</feature>
<dbReference type="Pfam" id="PF14125">
    <property type="entry name" value="DUF4292"/>
    <property type="match status" value="1"/>
</dbReference>
<name>A0A9D2APY0_9BACT</name>
<proteinExistence type="predicted"/>
<evidence type="ECO:0000313" key="3">
    <source>
        <dbReference type="Proteomes" id="UP000824246"/>
    </source>
</evidence>
<protein>
    <submittedName>
        <fullName evidence="2">DUF4292 domain-containing protein</fullName>
    </submittedName>
</protein>
<sequence>MKRTGQIAILILLLCLTGCKSKEAAGSRTPAGEKNEAERFHELLETYSTWETFTAKASASVSGAGLRSSIEVRMIRGKAVQVSIRPLLGIEIGRLLMTTDSIYIYDKFHRRYVAESLQTLYDILPVAVTPLDLQNVLLGQPFIFGETALRPSDYKKFDIISGENGDWALQPQKQYRDFTYRFLLNGNNLLGMQAYQNNTLRQISSTYADHRKADGKVLPSSVQITAQGGSRKYTLNINYDPSSAVWDNNIDIEKLPTTGYTVMTFSQLLKSLIP</sequence>
<reference evidence="2" key="2">
    <citation type="submission" date="2021-04" db="EMBL/GenBank/DDBJ databases">
        <authorList>
            <person name="Gilroy R."/>
        </authorList>
    </citation>
    <scope>NUCLEOTIDE SEQUENCE</scope>
    <source>
        <strain evidence="2">ChiHjej12B11-16260</strain>
    </source>
</reference>
<dbReference type="EMBL" id="DXFB01000139">
    <property type="protein sequence ID" value="HIX45610.1"/>
    <property type="molecule type" value="Genomic_DNA"/>
</dbReference>
<dbReference type="Proteomes" id="UP000824246">
    <property type="component" value="Unassembled WGS sequence"/>
</dbReference>
<evidence type="ECO:0000313" key="2">
    <source>
        <dbReference type="EMBL" id="HIX45610.1"/>
    </source>
</evidence>
<keyword evidence="1" id="KW-0732">Signal</keyword>